<evidence type="ECO:0000313" key="2">
    <source>
        <dbReference type="EMBL" id="RPD65972.1"/>
    </source>
</evidence>
<feature type="compositionally biased region" description="Basic and acidic residues" evidence="1">
    <location>
        <begin position="233"/>
        <end position="246"/>
    </location>
</feature>
<evidence type="ECO:0000313" key="3">
    <source>
        <dbReference type="Proteomes" id="UP000313359"/>
    </source>
</evidence>
<reference evidence="2" key="1">
    <citation type="journal article" date="2018" name="Genome Biol. Evol.">
        <title>Genomics and development of Lentinus tigrinus, a white-rot wood-decaying mushroom with dimorphic fruiting bodies.</title>
        <authorList>
            <person name="Wu B."/>
            <person name="Xu Z."/>
            <person name="Knudson A."/>
            <person name="Carlson A."/>
            <person name="Chen N."/>
            <person name="Kovaka S."/>
            <person name="LaButti K."/>
            <person name="Lipzen A."/>
            <person name="Pennachio C."/>
            <person name="Riley R."/>
            <person name="Schakwitz W."/>
            <person name="Umezawa K."/>
            <person name="Ohm R.A."/>
            <person name="Grigoriev I.V."/>
            <person name="Nagy L.G."/>
            <person name="Gibbons J."/>
            <person name="Hibbett D."/>
        </authorList>
    </citation>
    <scope>NUCLEOTIDE SEQUENCE [LARGE SCALE GENOMIC DNA]</scope>
    <source>
        <strain evidence="2">ALCF2SS1-6</strain>
    </source>
</reference>
<feature type="region of interest" description="Disordered" evidence="1">
    <location>
        <begin position="218"/>
        <end position="246"/>
    </location>
</feature>
<organism evidence="2 3">
    <name type="scientific">Lentinus tigrinus ALCF2SS1-6</name>
    <dbReference type="NCBI Taxonomy" id="1328759"/>
    <lineage>
        <taxon>Eukaryota</taxon>
        <taxon>Fungi</taxon>
        <taxon>Dikarya</taxon>
        <taxon>Basidiomycota</taxon>
        <taxon>Agaricomycotina</taxon>
        <taxon>Agaricomycetes</taxon>
        <taxon>Polyporales</taxon>
        <taxon>Polyporaceae</taxon>
        <taxon>Lentinus</taxon>
    </lineage>
</organism>
<protein>
    <submittedName>
        <fullName evidence="2">Uncharacterized protein</fullName>
    </submittedName>
</protein>
<keyword evidence="3" id="KW-1185">Reference proteome</keyword>
<evidence type="ECO:0000256" key="1">
    <source>
        <dbReference type="SAM" id="MobiDB-lite"/>
    </source>
</evidence>
<name>A0A5C2SQ91_9APHY</name>
<gene>
    <name evidence="2" type="ORF">L227DRAFT_127587</name>
</gene>
<accession>A0A5C2SQ91</accession>
<sequence>MISKRRRAVRVQQVGAGLVKCFREQDRLQARANESNYATSTLAPPASIIVEWKYLPSRNVLGQTTAFTDLVRSEHAVVHLVSRSGPHRVLVFRILAGVRVRCSRSLRQGMRTEYWRGDGAYRCEVSGRSLLCRCVSLGIYPSSTCARIHRYATLCAVARRTVPPRSISGQRFGGRTTSIAICGRARIPPLSLGISGWTTPRRGCAEGSSCAWAEVSSREKGRSGSVLSNMKAARNDKHAVKGSFDR</sequence>
<dbReference type="AlphaFoldDB" id="A0A5C2SQ91"/>
<proteinExistence type="predicted"/>
<dbReference type="EMBL" id="ML122251">
    <property type="protein sequence ID" value="RPD65972.1"/>
    <property type="molecule type" value="Genomic_DNA"/>
</dbReference>
<dbReference type="Proteomes" id="UP000313359">
    <property type="component" value="Unassembled WGS sequence"/>
</dbReference>